<organism evidence="2 3">
    <name type="scientific">Duganella flavida</name>
    <dbReference type="NCBI Taxonomy" id="2692175"/>
    <lineage>
        <taxon>Bacteria</taxon>
        <taxon>Pseudomonadati</taxon>
        <taxon>Pseudomonadota</taxon>
        <taxon>Betaproteobacteria</taxon>
        <taxon>Burkholderiales</taxon>
        <taxon>Oxalobacteraceae</taxon>
        <taxon>Telluria group</taxon>
        <taxon>Duganella</taxon>
    </lineage>
</organism>
<accession>A0A6L8KHM7</accession>
<feature type="non-terminal residue" evidence="2">
    <location>
        <position position="31"/>
    </location>
</feature>
<evidence type="ECO:0000313" key="2">
    <source>
        <dbReference type="EMBL" id="MYM26615.1"/>
    </source>
</evidence>
<name>A0A6L8KHM7_9BURK</name>
<dbReference type="AlphaFoldDB" id="A0A6L8KHM7"/>
<comment type="caution">
    <text evidence="2">The sequence shown here is derived from an EMBL/GenBank/DDBJ whole genome shotgun (WGS) entry which is preliminary data.</text>
</comment>
<feature type="region of interest" description="Disordered" evidence="1">
    <location>
        <begin position="1"/>
        <end position="31"/>
    </location>
</feature>
<keyword evidence="3" id="KW-1185">Reference proteome</keyword>
<dbReference type="EMBL" id="WWCN01000033">
    <property type="protein sequence ID" value="MYM26615.1"/>
    <property type="molecule type" value="Genomic_DNA"/>
</dbReference>
<protein>
    <submittedName>
        <fullName evidence="2">Activator of osmoprotectant transporter prop</fullName>
    </submittedName>
</protein>
<proteinExistence type="predicted"/>
<gene>
    <name evidence="2" type="ORF">GTP46_28725</name>
</gene>
<reference evidence="2 3" key="1">
    <citation type="submission" date="2019-12" db="EMBL/GenBank/DDBJ databases">
        <title>Novel species isolated from a subtropical stream in China.</title>
        <authorList>
            <person name="Lu H."/>
        </authorList>
    </citation>
    <scope>NUCLEOTIDE SEQUENCE [LARGE SCALE GENOMIC DNA]</scope>
    <source>
        <strain evidence="2 3">FT135W</strain>
    </source>
</reference>
<dbReference type="Proteomes" id="UP000479335">
    <property type="component" value="Unassembled WGS sequence"/>
</dbReference>
<evidence type="ECO:0000313" key="3">
    <source>
        <dbReference type="Proteomes" id="UP000479335"/>
    </source>
</evidence>
<sequence>MSTTPDATLDAPPAAAPVDAGAPAAAGTAAP</sequence>
<evidence type="ECO:0000256" key="1">
    <source>
        <dbReference type="SAM" id="MobiDB-lite"/>
    </source>
</evidence>